<evidence type="ECO:0000256" key="5">
    <source>
        <dbReference type="ARBA" id="ARBA00023065"/>
    </source>
</evidence>
<keyword evidence="5" id="KW-0406">Ion transport</keyword>
<dbReference type="GO" id="GO:0005249">
    <property type="term" value="F:voltage-gated potassium channel activity"/>
    <property type="evidence" value="ECO:0007669"/>
    <property type="project" value="InterPro"/>
</dbReference>
<keyword evidence="6 9" id="KW-0472">Membrane</keyword>
<comment type="caution">
    <text evidence="11">The sequence shown here is derived from an EMBL/GenBank/DDBJ whole genome shotgun (WGS) entry which is preliminary data.</text>
</comment>
<name>A0A4Q7TFW8_9MICO</name>
<dbReference type="SUPFAM" id="SSF81324">
    <property type="entry name" value="Voltage-gated potassium channels"/>
    <property type="match status" value="1"/>
</dbReference>
<accession>A0A4Q7TFW8</accession>
<keyword evidence="4 9" id="KW-1133">Transmembrane helix</keyword>
<dbReference type="Gene3D" id="1.20.5.110">
    <property type="match status" value="1"/>
</dbReference>
<evidence type="ECO:0000256" key="4">
    <source>
        <dbReference type="ARBA" id="ARBA00022989"/>
    </source>
</evidence>
<feature type="compositionally biased region" description="Low complexity" evidence="8">
    <location>
        <begin position="196"/>
        <end position="205"/>
    </location>
</feature>
<keyword evidence="2" id="KW-0813">Transport</keyword>
<evidence type="ECO:0000256" key="3">
    <source>
        <dbReference type="ARBA" id="ARBA00022692"/>
    </source>
</evidence>
<dbReference type="Gene3D" id="1.10.287.70">
    <property type="match status" value="1"/>
</dbReference>
<reference evidence="11 12" key="1">
    <citation type="journal article" date="2015" name="Stand. Genomic Sci.">
        <title>Genomic Encyclopedia of Bacterial and Archaeal Type Strains, Phase III: the genomes of soil and plant-associated and newly described type strains.</title>
        <authorList>
            <person name="Whitman W.B."/>
            <person name="Woyke T."/>
            <person name="Klenk H.P."/>
            <person name="Zhou Y."/>
            <person name="Lilburn T.G."/>
            <person name="Beck B.J."/>
            <person name="De Vos P."/>
            <person name="Vandamme P."/>
            <person name="Eisen J.A."/>
            <person name="Garrity G."/>
            <person name="Hugenholtz P."/>
            <person name="Kyrpides N.C."/>
        </authorList>
    </citation>
    <scope>NUCLEOTIDE SEQUENCE [LARGE SCALE GENOMIC DNA]</scope>
    <source>
        <strain evidence="11 12">AC4r</strain>
    </source>
</reference>
<organism evidence="11 12">
    <name type="scientific">Microcella alkaliphila</name>
    <dbReference type="NCBI Taxonomy" id="279828"/>
    <lineage>
        <taxon>Bacteria</taxon>
        <taxon>Bacillati</taxon>
        <taxon>Actinomycetota</taxon>
        <taxon>Actinomycetes</taxon>
        <taxon>Micrococcales</taxon>
        <taxon>Microbacteriaceae</taxon>
        <taxon>Microcella</taxon>
    </lineage>
</organism>
<protein>
    <submittedName>
        <fullName evidence="11">Voltage-gated potassium channel</fullName>
    </submittedName>
</protein>
<comment type="subcellular location">
    <subcellularLocation>
        <location evidence="1">Membrane</location>
        <topology evidence="1">Multi-pass membrane protein</topology>
    </subcellularLocation>
</comment>
<keyword evidence="7 11" id="KW-0407">Ion channel</keyword>
<proteinExistence type="predicted"/>
<feature type="transmembrane region" description="Helical" evidence="9">
    <location>
        <begin position="53"/>
        <end position="79"/>
    </location>
</feature>
<evidence type="ECO:0000313" key="11">
    <source>
        <dbReference type="EMBL" id="RZT59361.1"/>
    </source>
</evidence>
<feature type="transmembrane region" description="Helical" evidence="9">
    <location>
        <begin position="120"/>
        <end position="141"/>
    </location>
</feature>
<feature type="compositionally biased region" description="Gly residues" evidence="8">
    <location>
        <begin position="206"/>
        <end position="216"/>
    </location>
</feature>
<dbReference type="Gene3D" id="1.20.120.350">
    <property type="entry name" value="Voltage-gated potassium channels. Chain C"/>
    <property type="match status" value="1"/>
</dbReference>
<dbReference type="InterPro" id="IPR013099">
    <property type="entry name" value="K_chnl_dom"/>
</dbReference>
<dbReference type="GO" id="GO:0008076">
    <property type="term" value="C:voltage-gated potassium channel complex"/>
    <property type="evidence" value="ECO:0007669"/>
    <property type="project" value="InterPro"/>
</dbReference>
<feature type="transmembrane region" description="Helical" evidence="9">
    <location>
        <begin position="17"/>
        <end position="41"/>
    </location>
</feature>
<feature type="region of interest" description="Disordered" evidence="8">
    <location>
        <begin position="195"/>
        <end position="216"/>
    </location>
</feature>
<feature type="transmembrane region" description="Helical" evidence="9">
    <location>
        <begin position="153"/>
        <end position="178"/>
    </location>
</feature>
<evidence type="ECO:0000259" key="10">
    <source>
        <dbReference type="Pfam" id="PF07885"/>
    </source>
</evidence>
<dbReference type="Proteomes" id="UP000292408">
    <property type="component" value="Unassembled WGS sequence"/>
</dbReference>
<dbReference type="EMBL" id="SGXT01000016">
    <property type="protein sequence ID" value="RZT59361.1"/>
    <property type="molecule type" value="Genomic_DNA"/>
</dbReference>
<evidence type="ECO:0000256" key="7">
    <source>
        <dbReference type="ARBA" id="ARBA00023303"/>
    </source>
</evidence>
<gene>
    <name evidence="11" type="ORF">EV140_1966</name>
</gene>
<dbReference type="InterPro" id="IPR028325">
    <property type="entry name" value="VG_K_chnl"/>
</dbReference>
<evidence type="ECO:0000256" key="8">
    <source>
        <dbReference type="SAM" id="MobiDB-lite"/>
    </source>
</evidence>
<evidence type="ECO:0000256" key="1">
    <source>
        <dbReference type="ARBA" id="ARBA00004141"/>
    </source>
</evidence>
<dbReference type="InterPro" id="IPR027359">
    <property type="entry name" value="Volt_channel_dom_sf"/>
</dbReference>
<evidence type="ECO:0000256" key="6">
    <source>
        <dbReference type="ARBA" id="ARBA00023136"/>
    </source>
</evidence>
<evidence type="ECO:0000256" key="9">
    <source>
        <dbReference type="SAM" id="Phobius"/>
    </source>
</evidence>
<feature type="domain" description="Potassium channel" evidence="10">
    <location>
        <begin position="101"/>
        <end position="178"/>
    </location>
</feature>
<feature type="transmembrane region" description="Helical" evidence="9">
    <location>
        <begin position="91"/>
        <end position="111"/>
    </location>
</feature>
<evidence type="ECO:0000313" key="12">
    <source>
        <dbReference type="Proteomes" id="UP000292408"/>
    </source>
</evidence>
<evidence type="ECO:0000256" key="2">
    <source>
        <dbReference type="ARBA" id="ARBA00022448"/>
    </source>
</evidence>
<dbReference type="PANTHER" id="PTHR11537:SF254">
    <property type="entry name" value="POTASSIUM VOLTAGE-GATED CHANNEL PROTEIN SHAB"/>
    <property type="match status" value="1"/>
</dbReference>
<keyword evidence="3 9" id="KW-0812">Transmembrane</keyword>
<dbReference type="PANTHER" id="PTHR11537">
    <property type="entry name" value="VOLTAGE-GATED POTASSIUM CHANNEL"/>
    <property type="match status" value="1"/>
</dbReference>
<keyword evidence="12" id="KW-1185">Reference proteome</keyword>
<dbReference type="GO" id="GO:0001508">
    <property type="term" value="P:action potential"/>
    <property type="evidence" value="ECO:0007669"/>
    <property type="project" value="TreeGrafter"/>
</dbReference>
<dbReference type="AlphaFoldDB" id="A0A4Q7TFW8"/>
<sequence length="216" mass="22833">MGACSWLVIAQPTGTTLIALDVALLVLWVVFAVDYVARLALAKPRARWFWRNIPLLLMVVLPFFRPLYLLRLMTLLAVLRKATGSAFRGTVTVYVTVSALVIILIGALGVLDAEQNADGALITTFPDALWWALGTITTVGYGDLYPVTGTGRIIASGLMIAGIALVGSVTATLASWFVERIKDVDEQAKAERAAKEAAAGGASSVGDGGEGGEQAR</sequence>
<dbReference type="Pfam" id="PF07885">
    <property type="entry name" value="Ion_trans_2"/>
    <property type="match status" value="1"/>
</dbReference>